<reference evidence="1 2" key="1">
    <citation type="submission" date="2016-08" db="EMBL/GenBank/DDBJ databases">
        <title>Whole genome shotgun sequence of Pichia membranifaciens KS47-1.</title>
        <authorList>
            <person name="Konishi M."/>
            <person name="Ishida M."/>
            <person name="Arakawa T."/>
            <person name="Kato Y."/>
            <person name="Horiuchi J."/>
        </authorList>
    </citation>
    <scope>NUCLEOTIDE SEQUENCE [LARGE SCALE GENOMIC DNA]</scope>
    <source>
        <strain evidence="1 2">KS47-1</strain>
    </source>
</reference>
<dbReference type="OrthoDB" id="3995126at2759"/>
<evidence type="ECO:0000313" key="2">
    <source>
        <dbReference type="Proteomes" id="UP000186136"/>
    </source>
</evidence>
<name>A0A1Q2YAW5_9ASCO</name>
<protein>
    <submittedName>
        <fullName evidence="1">Uncharacterized protein</fullName>
    </submittedName>
</protein>
<accession>A0A1Q2YAW5</accession>
<dbReference type="AlphaFoldDB" id="A0A1Q2YAW5"/>
<keyword evidence="2" id="KW-1185">Reference proteome</keyword>
<dbReference type="EMBL" id="BDGI01000001">
    <property type="protein sequence ID" value="GAV26671.1"/>
    <property type="molecule type" value="Genomic_DNA"/>
</dbReference>
<comment type="caution">
    <text evidence="1">The sequence shown here is derived from an EMBL/GenBank/DDBJ whole genome shotgun (WGS) entry which is preliminary data.</text>
</comment>
<evidence type="ECO:0000313" key="1">
    <source>
        <dbReference type="EMBL" id="GAV26671.1"/>
    </source>
</evidence>
<dbReference type="Proteomes" id="UP000186136">
    <property type="component" value="Unassembled WGS sequence"/>
</dbReference>
<proteinExistence type="predicted"/>
<organism evidence="1 2">
    <name type="scientific">Pichia membranifaciens</name>
    <dbReference type="NCBI Taxonomy" id="4926"/>
    <lineage>
        <taxon>Eukaryota</taxon>
        <taxon>Fungi</taxon>
        <taxon>Dikarya</taxon>
        <taxon>Ascomycota</taxon>
        <taxon>Saccharomycotina</taxon>
        <taxon>Pichiomycetes</taxon>
        <taxon>Pichiales</taxon>
        <taxon>Pichiaceae</taxon>
        <taxon>Pichia</taxon>
    </lineage>
</organism>
<sequence>MIGPALSTTLKGRFELQNSAYVQLKALHNRLRKSVKDPPSINVSYNGRTLVDRTVSSDDIILEEMKQYQSEQFKKNSLGSLYKHHSTSDGSSKWVRFSDEAKLESDHSTFNELNCKTNHSSFRLTQSLQSLKDRLKELKVPEYSQLSDSGYSQGDRDMNSLLYQVRQFKTYLEVVTSDHPREMLFKKPLYHIKVGRDDDKVVKFNYLDILNDNLDNMKRVIDSR</sequence>
<gene>
    <name evidence="1" type="ORF">PMKS-000126</name>
</gene>